<dbReference type="AlphaFoldDB" id="A8NE29"/>
<evidence type="ECO:0000259" key="2">
    <source>
        <dbReference type="Pfam" id="PF17667"/>
    </source>
</evidence>
<name>A8NE29_COPC7</name>
<gene>
    <name evidence="3" type="ORF">CC1G_12300</name>
</gene>
<organism evidence="3 4">
    <name type="scientific">Coprinopsis cinerea (strain Okayama-7 / 130 / ATCC MYA-4618 / FGSC 9003)</name>
    <name type="common">Inky cap fungus</name>
    <name type="synonym">Hormographiella aspergillata</name>
    <dbReference type="NCBI Taxonomy" id="240176"/>
    <lineage>
        <taxon>Eukaryota</taxon>
        <taxon>Fungi</taxon>
        <taxon>Dikarya</taxon>
        <taxon>Basidiomycota</taxon>
        <taxon>Agaricomycotina</taxon>
        <taxon>Agaricomycetes</taxon>
        <taxon>Agaricomycetidae</taxon>
        <taxon>Agaricales</taxon>
        <taxon>Agaricineae</taxon>
        <taxon>Psathyrellaceae</taxon>
        <taxon>Coprinopsis</taxon>
    </lineage>
</organism>
<dbReference type="SUPFAM" id="SSF56112">
    <property type="entry name" value="Protein kinase-like (PK-like)"/>
    <property type="match status" value="1"/>
</dbReference>
<dbReference type="GeneID" id="6009422"/>
<evidence type="ECO:0000256" key="1">
    <source>
        <dbReference type="SAM" id="MobiDB-lite"/>
    </source>
</evidence>
<feature type="compositionally biased region" description="Acidic residues" evidence="1">
    <location>
        <begin position="147"/>
        <end position="173"/>
    </location>
</feature>
<dbReference type="InParanoid" id="A8NE29"/>
<keyword evidence="4" id="KW-1185">Reference proteome</keyword>
<dbReference type="Gene3D" id="1.10.510.10">
    <property type="entry name" value="Transferase(Phosphotransferase) domain 1"/>
    <property type="match status" value="1"/>
</dbReference>
<feature type="region of interest" description="Disordered" evidence="1">
    <location>
        <begin position="901"/>
        <end position="935"/>
    </location>
</feature>
<reference evidence="3 4" key="1">
    <citation type="journal article" date="2010" name="Proc. Natl. Acad. Sci. U.S.A.">
        <title>Insights into evolution of multicellular fungi from the assembled chromosomes of the mushroom Coprinopsis cinerea (Coprinus cinereus).</title>
        <authorList>
            <person name="Stajich J.E."/>
            <person name="Wilke S.K."/>
            <person name="Ahren D."/>
            <person name="Au C.H."/>
            <person name="Birren B.W."/>
            <person name="Borodovsky M."/>
            <person name="Burns C."/>
            <person name="Canback B."/>
            <person name="Casselton L.A."/>
            <person name="Cheng C.K."/>
            <person name="Deng J."/>
            <person name="Dietrich F.S."/>
            <person name="Fargo D.C."/>
            <person name="Farman M.L."/>
            <person name="Gathman A.C."/>
            <person name="Goldberg J."/>
            <person name="Guigo R."/>
            <person name="Hoegger P.J."/>
            <person name="Hooker J.B."/>
            <person name="Huggins A."/>
            <person name="James T.Y."/>
            <person name="Kamada T."/>
            <person name="Kilaru S."/>
            <person name="Kodira C."/>
            <person name="Kues U."/>
            <person name="Kupfer D."/>
            <person name="Kwan H.S."/>
            <person name="Lomsadze A."/>
            <person name="Li W."/>
            <person name="Lilly W.W."/>
            <person name="Ma L.J."/>
            <person name="Mackey A.J."/>
            <person name="Manning G."/>
            <person name="Martin F."/>
            <person name="Muraguchi H."/>
            <person name="Natvig D.O."/>
            <person name="Palmerini H."/>
            <person name="Ramesh M.A."/>
            <person name="Rehmeyer C.J."/>
            <person name="Roe B.A."/>
            <person name="Shenoy N."/>
            <person name="Stanke M."/>
            <person name="Ter-Hovhannisyan V."/>
            <person name="Tunlid A."/>
            <person name="Velagapudi R."/>
            <person name="Vision T.J."/>
            <person name="Zeng Q."/>
            <person name="Zolan M.E."/>
            <person name="Pukkila P.J."/>
        </authorList>
    </citation>
    <scope>NUCLEOTIDE SEQUENCE [LARGE SCALE GENOMIC DNA]</scope>
    <source>
        <strain evidence="4">Okayama-7 / 130 / ATCC MYA-4618 / FGSC 9003</strain>
    </source>
</reference>
<dbReference type="VEuPathDB" id="FungiDB:CC1G_12300"/>
<feature type="region of interest" description="Disordered" evidence="1">
    <location>
        <begin position="546"/>
        <end position="565"/>
    </location>
</feature>
<accession>A8NE29</accession>
<evidence type="ECO:0000313" key="4">
    <source>
        <dbReference type="Proteomes" id="UP000001861"/>
    </source>
</evidence>
<dbReference type="HOGENOM" id="CLU_011584_0_0_1"/>
<feature type="compositionally biased region" description="Basic and acidic residues" evidence="1">
    <location>
        <begin position="106"/>
        <end position="137"/>
    </location>
</feature>
<dbReference type="PANTHER" id="PTHR38248">
    <property type="entry name" value="FUNK1 6"/>
    <property type="match status" value="1"/>
</dbReference>
<proteinExistence type="predicted"/>
<sequence length="935" mass="105952">MKASTCPITPPRNPAGEPVRGQFTAPALGTSPRSAPNRPDVDSTTTNMRMDIGRIMNFEMYICTYNQFKGSYLPKCDEETLEFVLECLKALGESPFSQILVPREEDERVDARSAGENDKTVSLDDKETEEVSERNEAEPAVLLAEGNEGDIGDCESEDVEQGYISDEEGEGDQGDERKGNSKPEIYSHVFRDFKNKPSLLKKGANANQNSKTSSSDKTKNPNIHEDKVFNPFGEIGLRILAALDKKGVKRNGYHLRMCPHTTIYSNVPGCNQEIDACLTKNKSKSLDIADILVPWELKLSYTIAQVFQNRRQLASQVNHTMNDDPRRKFMFGITIEDDRVSLWFFSRSHSVKAKSFSMVERPDLLVEVLVSLLCATDEQLGLDPLVHLTEDRRYVYEFPPTSTRPSPIYYRITETVSEFRWLRLICRATRIWKVIQVETPAHTEGIEGAKERILKDVCSVAEFLTESEIQHQLFGDIEAFAKDKEWRQREILQEFVEEDMATLGQALEGDFRRFFSCIIDEHIGEVTPPLCAGAWVATTPVFIEPQTKSQEHSKNRAAPGHRADPRPEVLQDEHVIVEEIDPSRAFVPRRQCRYIYEEVCTPLNDIPTLGEAVDIIQQCLIALRLMFCAGWVHRDISYGNILAYRPSPETQWHVKLSDLEYAKRFPSDAVASTIPKTVCLTFNLLVTNPGPSSDNLAQGTPYFMACEILTGKLITSAAAREPTLKRGGIRRNKVVNISIVFHTYQHDLESIWWILFWKITMRIKQVLPRAVPEQYFKNVISRAHASYRNDLFVSRQELAEDNDLCKSLPPTLKDSDFLYSLDALRNEFEVEYSNRNIAGKQREVGTYSVIISKAFWKFFEGIKDTRGEWGSLPLIVDADLRRAKMLLQKAPTATKRQFSELHPGLKGNMPAKSSAEPVKGVMTATHGSGSKRKCL</sequence>
<feature type="region of interest" description="Disordered" evidence="1">
    <location>
        <begin position="106"/>
        <end position="185"/>
    </location>
</feature>
<dbReference type="PANTHER" id="PTHR38248:SF2">
    <property type="entry name" value="FUNK1 11"/>
    <property type="match status" value="1"/>
</dbReference>
<protein>
    <submittedName>
        <fullName evidence="3">Other/FunK1 protein kinase</fullName>
    </submittedName>
</protein>
<feature type="region of interest" description="Disordered" evidence="1">
    <location>
        <begin position="1"/>
        <end position="45"/>
    </location>
</feature>
<dbReference type="InterPro" id="IPR040976">
    <property type="entry name" value="Pkinase_fungal"/>
</dbReference>
<keyword evidence="3" id="KW-0418">Kinase</keyword>
<dbReference type="InterPro" id="IPR011009">
    <property type="entry name" value="Kinase-like_dom_sf"/>
</dbReference>
<dbReference type="GO" id="GO:0016301">
    <property type="term" value="F:kinase activity"/>
    <property type="evidence" value="ECO:0007669"/>
    <property type="project" value="UniProtKB-KW"/>
</dbReference>
<keyword evidence="3" id="KW-0808">Transferase</keyword>
<dbReference type="KEGG" id="cci:CC1G_12300"/>
<comment type="caution">
    <text evidence="3">The sequence shown here is derived from an EMBL/GenBank/DDBJ whole genome shotgun (WGS) entry which is preliminary data.</text>
</comment>
<evidence type="ECO:0000313" key="3">
    <source>
        <dbReference type="EMBL" id="EAU88898.2"/>
    </source>
</evidence>
<feature type="domain" description="Fungal-type protein kinase" evidence="2">
    <location>
        <begin position="280"/>
        <end position="757"/>
    </location>
</feature>
<feature type="compositionally biased region" description="Basic and acidic residues" evidence="1">
    <location>
        <begin position="214"/>
        <end position="225"/>
    </location>
</feature>
<dbReference type="Pfam" id="PF17667">
    <property type="entry name" value="Pkinase_fungal"/>
    <property type="match status" value="1"/>
</dbReference>
<dbReference type="Proteomes" id="UP000001861">
    <property type="component" value="Unassembled WGS sequence"/>
</dbReference>
<dbReference type="OrthoDB" id="312874at2759"/>
<feature type="region of interest" description="Disordered" evidence="1">
    <location>
        <begin position="197"/>
        <end position="225"/>
    </location>
</feature>
<dbReference type="EMBL" id="AACS02000002">
    <property type="protein sequence ID" value="EAU88898.2"/>
    <property type="molecule type" value="Genomic_DNA"/>
</dbReference>
<dbReference type="RefSeq" id="XP_001832931.2">
    <property type="nucleotide sequence ID" value="XM_001832879.2"/>
</dbReference>